<proteinExistence type="predicted"/>
<keyword evidence="3" id="KW-1185">Reference proteome</keyword>
<dbReference type="EMBL" id="BAAALS010000012">
    <property type="protein sequence ID" value="GAA1755706.1"/>
    <property type="molecule type" value="Genomic_DNA"/>
</dbReference>
<dbReference type="RefSeq" id="WP_344081460.1">
    <property type="nucleotide sequence ID" value="NZ_BAAALS010000012.1"/>
</dbReference>
<organism evidence="2 3">
    <name type="scientific">Luedemannella helvata</name>
    <dbReference type="NCBI Taxonomy" id="349315"/>
    <lineage>
        <taxon>Bacteria</taxon>
        <taxon>Bacillati</taxon>
        <taxon>Actinomycetota</taxon>
        <taxon>Actinomycetes</taxon>
        <taxon>Micromonosporales</taxon>
        <taxon>Micromonosporaceae</taxon>
        <taxon>Luedemannella</taxon>
    </lineage>
</organism>
<reference evidence="2 3" key="1">
    <citation type="journal article" date="2019" name="Int. J. Syst. Evol. Microbiol.">
        <title>The Global Catalogue of Microorganisms (GCM) 10K type strain sequencing project: providing services to taxonomists for standard genome sequencing and annotation.</title>
        <authorList>
            <consortium name="The Broad Institute Genomics Platform"/>
            <consortium name="The Broad Institute Genome Sequencing Center for Infectious Disease"/>
            <person name="Wu L."/>
            <person name="Ma J."/>
        </authorList>
    </citation>
    <scope>NUCLEOTIDE SEQUENCE [LARGE SCALE GENOMIC DNA]</scope>
    <source>
        <strain evidence="2 3">JCM 13249</strain>
    </source>
</reference>
<dbReference type="Proteomes" id="UP001500655">
    <property type="component" value="Unassembled WGS sequence"/>
</dbReference>
<evidence type="ECO:0000313" key="2">
    <source>
        <dbReference type="EMBL" id="GAA1755706.1"/>
    </source>
</evidence>
<sequence length="77" mass="8416">MQMFVGGALVAVVFGMLVGSSFARAKRARKDYVVSAKAIPGLRRTQFREVRRAGKYSILAAGVVIALVFAAIRWDEN</sequence>
<name>A0ABN2KGT9_9ACTN</name>
<evidence type="ECO:0000256" key="1">
    <source>
        <dbReference type="SAM" id="Phobius"/>
    </source>
</evidence>
<accession>A0ABN2KGT9</accession>
<gene>
    <name evidence="2" type="ORF">GCM10009681_28540</name>
</gene>
<keyword evidence="1" id="KW-1133">Transmembrane helix</keyword>
<keyword evidence="1" id="KW-0812">Transmembrane</keyword>
<comment type="caution">
    <text evidence="2">The sequence shown here is derived from an EMBL/GenBank/DDBJ whole genome shotgun (WGS) entry which is preliminary data.</text>
</comment>
<feature type="transmembrane region" description="Helical" evidence="1">
    <location>
        <begin position="56"/>
        <end position="74"/>
    </location>
</feature>
<keyword evidence="1" id="KW-0472">Membrane</keyword>
<protein>
    <submittedName>
        <fullName evidence="2">Uncharacterized protein</fullName>
    </submittedName>
</protein>
<evidence type="ECO:0000313" key="3">
    <source>
        <dbReference type="Proteomes" id="UP001500655"/>
    </source>
</evidence>